<dbReference type="Proteomes" id="UP000202129">
    <property type="component" value="Segment"/>
</dbReference>
<protein>
    <submittedName>
        <fullName evidence="1">ORF_78</fullName>
    </submittedName>
</protein>
<dbReference type="GeneID" id="1463421"/>
<evidence type="ECO:0000313" key="1">
    <source>
        <dbReference type="EMBL" id="AAP85715.1"/>
    </source>
</evidence>
<dbReference type="RefSeq" id="NP_872532.1">
    <property type="nucleotide sequence ID" value="NC_005038.1"/>
</dbReference>
<proteinExistence type="predicted"/>
<dbReference type="OrthoDB" id="11558at10239"/>
<gene>
    <name evidence="1" type="primary">ORF_78</name>
</gene>
<reference evidence="1 2" key="1">
    <citation type="journal article" date="2003" name="Virology">
        <title>The complete sequence of the Adoxophyes orana granulovirus genome.</title>
        <authorList>
            <person name="Wormleaton S."/>
            <person name="Kuzio J."/>
            <person name="Winstanley D."/>
        </authorList>
    </citation>
    <scope>NUCLEOTIDE SEQUENCE [LARGE SCALE GENOMIC DNA]</scope>
</reference>
<dbReference type="InterPro" id="IPR007773">
    <property type="entry name" value="AcMNPV_P18"/>
</dbReference>
<dbReference type="KEGG" id="vg:1463421"/>
<evidence type="ECO:0000313" key="2">
    <source>
        <dbReference type="Proteomes" id="UP000202129"/>
    </source>
</evidence>
<accession>Q7T9T7</accession>
<dbReference type="Pfam" id="PF05081">
    <property type="entry name" value="AcMNPV_P18"/>
    <property type="match status" value="1"/>
</dbReference>
<keyword evidence="2" id="KW-1185">Reference proteome</keyword>
<sequence>MSENIDTLHLYTFKPKNLGYDMDSDCQSKAILVHGILESVNDSTKSKLACFFELKQEQLNMLKQLKNDMIERATGNFYRNHILLHMLNWYNDYCEEFDDFDSSFDNKIVEMTQELVSISFELFSCMSKVIVYVRYDADESHNIMGLLRKIESRNIINVYKIVDL</sequence>
<organismHost>
    <name type="scientific">Adoxophyes</name>
    <dbReference type="NCBI Taxonomy" id="85584"/>
</organismHost>
<organism evidence="1 2">
    <name type="scientific">Adoxophyes orana granulovirus</name>
    <name type="common">AoGV</name>
    <dbReference type="NCBI Taxonomy" id="170617"/>
    <lineage>
        <taxon>Viruses</taxon>
        <taxon>Viruses incertae sedis</taxon>
        <taxon>Naldaviricetes</taxon>
        <taxon>Lefavirales</taxon>
        <taxon>Baculoviridae</taxon>
        <taxon>Betabaculovirus</taxon>
        <taxon>Betabaculovirus adoranae</taxon>
    </lineage>
</organism>
<dbReference type="EMBL" id="AF547984">
    <property type="protein sequence ID" value="AAP85715.1"/>
    <property type="molecule type" value="Genomic_DNA"/>
</dbReference>
<name>Q7T9T7_GVAO</name>